<organism evidence="1">
    <name type="scientific">Saccharomyces paradoxus</name>
    <name type="common">Yeast</name>
    <name type="synonym">Saccharomyces douglasii</name>
    <dbReference type="NCBI Taxonomy" id="27291"/>
    <lineage>
        <taxon>Eukaryota</taxon>
        <taxon>Fungi</taxon>
        <taxon>Dikarya</taxon>
        <taxon>Ascomycota</taxon>
        <taxon>Saccharomycotina</taxon>
        <taxon>Saccharomycetes</taxon>
        <taxon>Saccharomycetales</taxon>
        <taxon>Saccharomycetaceae</taxon>
        <taxon>Saccharomyces</taxon>
    </lineage>
</organism>
<evidence type="ECO:0000313" key="1">
    <source>
        <dbReference type="RefSeq" id="XP_033769698.1"/>
    </source>
</evidence>
<dbReference type="GeneID" id="54634143"/>
<dbReference type="VEuPathDB" id="FungiDB:SPAR_P02010"/>
<dbReference type="KEGG" id="spao:SPAR_P02010"/>
<gene>
    <name evidence="1" type="primary">RGL1</name>
    <name evidence="1" type="ORF">SPAR_P02010</name>
</gene>
<protein>
    <submittedName>
        <fullName evidence="1">Rgl1p</fullName>
    </submittedName>
</protein>
<proteinExistence type="predicted"/>
<dbReference type="PANTHER" id="PTHR36419:SF1">
    <property type="entry name" value="RHO1 GEF LOCALIZING PROTEIN 1"/>
    <property type="match status" value="1"/>
</dbReference>
<dbReference type="InterPro" id="IPR053060">
    <property type="entry name" value="Cytokinesis_Signaling_Reg"/>
</dbReference>
<dbReference type="GO" id="GO:0000935">
    <property type="term" value="C:division septum"/>
    <property type="evidence" value="ECO:0007669"/>
    <property type="project" value="TreeGrafter"/>
</dbReference>
<sequence length="479" mass="54598">MTYPVISLKPSYNSVIRGCPGLPDTLPRIECQLRVRSNDSLPFKLVKIETVLKTIEIYFNKNLYSSNNNSFTPFNRLSDSPNCHSDTSNQNTTIHYKKNIVLSHPTRDSGDFNDELIGIDIPLTIGLPDDIKETNYNPKFGKTQTFLDCTVFYAEAGVGSSNKKRNFLHPVNVERYTYLPSPSYFRPINRSNITSPDQKFLINYSIENPCVSMDSDALKLSISIRLNPFPSNAIASSPNDLDVSTPTLFSTKKKFKSKLKLKSITTQILEYLEILKNQSEFSSTQTTNILQTSVRQIDQIISMNSLIFQFSLKIFTKERFSQSFESSDSSCPETKLLINKIGDIPLQYHSSITTIGQHFNVSHSLSIRFKFNKSLKNFEINHPLIISFWSANQLPLIENLILQERQTAKFAKKFYKNFGRIKNASNSNNGSNCLEYPSLPPIIYNFNDSETNNMFNILYSQKDASRTDPSKLRRVPVIQ</sequence>
<dbReference type="GO" id="GO:0000917">
    <property type="term" value="P:division septum assembly"/>
    <property type="evidence" value="ECO:0007669"/>
    <property type="project" value="TreeGrafter"/>
</dbReference>
<name>A0A8B8V146_SACPA</name>
<dbReference type="RefSeq" id="XP_033769698.1">
    <property type="nucleotide sequence ID" value="XM_033913807.1"/>
</dbReference>
<reference evidence="1" key="4">
    <citation type="submission" date="2025-08" db="UniProtKB">
        <authorList>
            <consortium name="RefSeq"/>
        </authorList>
    </citation>
    <scope>IDENTIFICATION</scope>
    <source>
        <strain evidence="1">CBS432</strain>
    </source>
</reference>
<dbReference type="OrthoDB" id="4001642at2759"/>
<dbReference type="AlphaFoldDB" id="A0A8B8V146"/>
<reference evidence="1" key="3">
    <citation type="submission" date="2025-07" db="EMBL/GenBank/DDBJ databases">
        <authorList>
            <consortium name="NCBI Genome Project"/>
        </authorList>
    </citation>
    <scope>NUCLEOTIDE SEQUENCE</scope>
    <source>
        <strain evidence="1">CBS432</strain>
    </source>
</reference>
<reference evidence="1" key="2">
    <citation type="submission" date="2020-01" db="EMBL/GenBank/DDBJ databases">
        <title>Population-level Yeast Reference Genomes.</title>
        <authorList>
            <person name="Yue J.-X."/>
        </authorList>
    </citation>
    <scope>NUCLEOTIDE SEQUENCE</scope>
    <source>
        <strain evidence="1">CBS432</strain>
    </source>
</reference>
<reference evidence="1" key="1">
    <citation type="journal article" date="2017" name="Nat. Genet.">
        <title>Contrasting evolutionary genome dynamics between domesticated and wild yeasts.</title>
        <authorList>
            <person name="Yue J.X."/>
            <person name="Li J."/>
            <person name="Aigrain L."/>
            <person name="Hallin J."/>
            <person name="Persson K."/>
            <person name="Oliver K."/>
            <person name="Bergstrom A."/>
            <person name="Coupland P."/>
            <person name="Warringer J."/>
            <person name="Lagomarsino M.C."/>
            <person name="Fischer G."/>
            <person name="Durbin R."/>
            <person name="Liti G."/>
        </authorList>
    </citation>
    <scope>NUCLEOTIDE SEQUENCE</scope>
    <source>
        <strain evidence="1">CBS432</strain>
    </source>
</reference>
<accession>A0A8B8V146</accession>
<dbReference type="PANTHER" id="PTHR36419">
    <property type="entry name" value="ARRESTIN FAMILY PROTEIN 1"/>
    <property type="match status" value="1"/>
</dbReference>